<dbReference type="CDD" id="cd00063">
    <property type="entry name" value="FN3"/>
    <property type="match status" value="1"/>
</dbReference>
<reference evidence="4" key="1">
    <citation type="submission" date="2020-05" db="EMBL/GenBank/DDBJ databases">
        <authorList>
            <person name="Chiriac C."/>
            <person name="Salcher M."/>
            <person name="Ghai R."/>
            <person name="Kavagutti S V."/>
        </authorList>
    </citation>
    <scope>NUCLEOTIDE SEQUENCE</scope>
</reference>
<dbReference type="InterPro" id="IPR050964">
    <property type="entry name" value="Striated_Muscle_Regulatory"/>
</dbReference>
<accession>A0A6J7K0W1</accession>
<dbReference type="PANTHER" id="PTHR13817:SF73">
    <property type="entry name" value="FIBRONECTIN TYPE-III DOMAIN-CONTAINING PROTEIN"/>
    <property type="match status" value="1"/>
</dbReference>
<dbReference type="Gene3D" id="2.60.40.10">
    <property type="entry name" value="Immunoglobulins"/>
    <property type="match status" value="2"/>
</dbReference>
<gene>
    <name evidence="4" type="ORF">UFOPK3772_01399</name>
</gene>
<dbReference type="PROSITE" id="PS51257">
    <property type="entry name" value="PROKAR_LIPOPROTEIN"/>
    <property type="match status" value="1"/>
</dbReference>
<keyword evidence="2" id="KW-0677">Repeat</keyword>
<dbReference type="PROSITE" id="PS50853">
    <property type="entry name" value="FN3"/>
    <property type="match status" value="2"/>
</dbReference>
<dbReference type="SMART" id="SM00060">
    <property type="entry name" value="FN3"/>
    <property type="match status" value="2"/>
</dbReference>
<proteinExistence type="predicted"/>
<dbReference type="InterPro" id="IPR042229">
    <property type="entry name" value="Listeria/Bacterioides_rpt_sf"/>
</dbReference>
<dbReference type="AlphaFoldDB" id="A0A6J7K0W1"/>
<dbReference type="InterPro" id="IPR013378">
    <property type="entry name" value="InlB-like_B-rpt"/>
</dbReference>
<dbReference type="PANTHER" id="PTHR13817">
    <property type="entry name" value="TITIN"/>
    <property type="match status" value="1"/>
</dbReference>
<feature type="domain" description="Fibronectin type-III" evidence="3">
    <location>
        <begin position="245"/>
        <end position="340"/>
    </location>
</feature>
<comment type="subcellular location">
    <subcellularLocation>
        <location evidence="1">Cell envelope</location>
    </subcellularLocation>
</comment>
<dbReference type="GO" id="GO:0030313">
    <property type="term" value="C:cell envelope"/>
    <property type="evidence" value="ECO:0007669"/>
    <property type="project" value="UniProtKB-SubCell"/>
</dbReference>
<dbReference type="Gene3D" id="2.60.40.4270">
    <property type="entry name" value="Listeria-Bacteroides repeat domain"/>
    <property type="match status" value="2"/>
</dbReference>
<dbReference type="SUPFAM" id="SSF49265">
    <property type="entry name" value="Fibronectin type III"/>
    <property type="match status" value="1"/>
</dbReference>
<name>A0A6J7K0W1_9ZZZZ</name>
<sequence>MSARNSRFGAFSSRSGRGKAAGAVIACVVMLLAGCGGSDAAESGGPVIRGDVGDKCEPATGSWTATAAVGGVTRTVIFTAPTYTSPWTKFTATANTGQSAEITSSAASGSIQLRGLTKKANNTFIVTGTTADGCTYTSPPSITVSGVVEAVVAPDVPTISTVTAGDAKATVTVAAATTGGTPASYTVTASPAVTVGSCTVTGESGSCDVAGLTNGTAYTFTAAATNAGGTSGASGASASVTPLTVPGAPTIGTVTASGSTSVTVAFTAPASNGGSAITTYTATSNTGANTGTVSQTGSGTITVIGLTANTPYTFTVTATNTAGTSPVSAASVPVTLVAVSGPQFKVEYVDARQVVSSPRVPARQWVARGSSVTIAANVATPCPDSCWGFAGWSPLTDDSGPVYSPGDVITPTANMKLYAQWFPMITYDPNGGLGTMPTKAIREGGRMEAPTFTNGNLLFVGWNTKADGSGKLYNTGTANKQPGSTFADTTVTKMTMYAQWRTQLRVSFDANDGRGIVKEATVNYPTKKFYPTNYGNLPTVTREGYRFTDWCVDPFPVFGDWCRDGSLDEGSMFFNLQEDVRLFARWEKN</sequence>
<evidence type="ECO:0000259" key="3">
    <source>
        <dbReference type="PROSITE" id="PS50853"/>
    </source>
</evidence>
<evidence type="ECO:0000256" key="1">
    <source>
        <dbReference type="ARBA" id="ARBA00004196"/>
    </source>
</evidence>
<dbReference type="Pfam" id="PF00041">
    <property type="entry name" value="fn3"/>
    <property type="match status" value="1"/>
</dbReference>
<evidence type="ECO:0000256" key="2">
    <source>
        <dbReference type="ARBA" id="ARBA00022737"/>
    </source>
</evidence>
<dbReference type="Pfam" id="PF09479">
    <property type="entry name" value="Flg_new"/>
    <property type="match status" value="2"/>
</dbReference>
<evidence type="ECO:0000313" key="4">
    <source>
        <dbReference type="EMBL" id="CAB4948803.1"/>
    </source>
</evidence>
<organism evidence="4">
    <name type="scientific">freshwater metagenome</name>
    <dbReference type="NCBI Taxonomy" id="449393"/>
    <lineage>
        <taxon>unclassified sequences</taxon>
        <taxon>metagenomes</taxon>
        <taxon>ecological metagenomes</taxon>
    </lineage>
</organism>
<protein>
    <submittedName>
        <fullName evidence="4">Unannotated protein</fullName>
    </submittedName>
</protein>
<feature type="domain" description="Fibronectin type-III" evidence="3">
    <location>
        <begin position="153"/>
        <end position="244"/>
    </location>
</feature>
<dbReference type="EMBL" id="CAFBNE010000039">
    <property type="protein sequence ID" value="CAB4948803.1"/>
    <property type="molecule type" value="Genomic_DNA"/>
</dbReference>
<dbReference type="InterPro" id="IPR013783">
    <property type="entry name" value="Ig-like_fold"/>
</dbReference>
<dbReference type="InterPro" id="IPR036116">
    <property type="entry name" value="FN3_sf"/>
</dbReference>
<dbReference type="InterPro" id="IPR003961">
    <property type="entry name" value="FN3_dom"/>
</dbReference>